<evidence type="ECO:0000313" key="3">
    <source>
        <dbReference type="EMBL" id="KTD55254.1"/>
    </source>
</evidence>
<dbReference type="Proteomes" id="UP000054621">
    <property type="component" value="Unassembled WGS sequence"/>
</dbReference>
<evidence type="ECO:0000259" key="2">
    <source>
        <dbReference type="Pfam" id="PF12252"/>
    </source>
</evidence>
<feature type="compositionally biased region" description="Basic and acidic residues" evidence="1">
    <location>
        <begin position="313"/>
        <end position="326"/>
    </location>
</feature>
<name>A0A0W0YF82_9GAMM</name>
<sequence length="333" mass="38037">MDFSSSIEEIAAYIGEKVYLKGFPIIEHEMDGVQLLNRNRIMPNSPARVTHGFDNANRSAALLPYIIDLLNRNQKELPEHLQKQLAELTPAHIKALQIVALMRASGRHYHPNITPHYWNNPDYGSGSLYAKYGEQECLAMLKELNVPFTLDHQKLAFAVTGNEFVTCLHANSNDENTKNTHNRGKDDLYCLLINVLNVLETTRDRKDKVVQLEWMPLFNQLGKDGQKEFINLAKAHVESIRTLQEFLWTTTKVGEQIIAAPDMVKGKNYDGKKYTAQKMFDLIAATHGERTKIEENAENQLENARVTAQYWKDNLDEKSKNNKDDSSPQNSIR</sequence>
<evidence type="ECO:0000313" key="4">
    <source>
        <dbReference type="Proteomes" id="UP000054621"/>
    </source>
</evidence>
<dbReference type="PATRIC" id="fig|28087.4.peg.3056"/>
<dbReference type="InterPro" id="IPR021014">
    <property type="entry name" value="SidE_PDE"/>
</dbReference>
<comment type="caution">
    <text evidence="3">The sequence shown here is derived from an EMBL/GenBank/DDBJ whole genome shotgun (WGS) entry which is preliminary data.</text>
</comment>
<dbReference type="eggNOG" id="ENOG5031SYE">
    <property type="taxonomic scope" value="Bacteria"/>
</dbReference>
<reference evidence="3 4" key="1">
    <citation type="submission" date="2015-11" db="EMBL/GenBank/DDBJ databases">
        <title>Genomic analysis of 38 Legionella species identifies large and diverse effector repertoires.</title>
        <authorList>
            <person name="Burstein D."/>
            <person name="Amaro F."/>
            <person name="Zusman T."/>
            <person name="Lifshitz Z."/>
            <person name="Cohen O."/>
            <person name="Gilbert J.A."/>
            <person name="Pupko T."/>
            <person name="Shuman H.A."/>
            <person name="Segal G."/>
        </authorList>
    </citation>
    <scope>NUCLEOTIDE SEQUENCE [LARGE SCALE GENOMIC DNA]</scope>
    <source>
        <strain evidence="3 4">Mt.St.Helens-4</strain>
    </source>
</reference>
<dbReference type="EMBL" id="LNYV01000036">
    <property type="protein sequence ID" value="KTD55254.1"/>
    <property type="molecule type" value="Genomic_DNA"/>
</dbReference>
<gene>
    <name evidence="3" type="ORF">Lsai_2846</name>
</gene>
<dbReference type="STRING" id="28087.Lsai_2846"/>
<dbReference type="OrthoDB" id="5646199at2"/>
<dbReference type="RefSeq" id="WP_027272583.1">
    <property type="nucleotide sequence ID" value="NZ_CAAAJE010000013.1"/>
</dbReference>
<dbReference type="AlphaFoldDB" id="A0A0W0YF82"/>
<dbReference type="Pfam" id="PF12252">
    <property type="entry name" value="SidE_PDE"/>
    <property type="match status" value="1"/>
</dbReference>
<proteinExistence type="predicted"/>
<accession>A0A0W0YF82</accession>
<feature type="domain" description="SidE PDE" evidence="2">
    <location>
        <begin position="47"/>
        <end position="108"/>
    </location>
</feature>
<evidence type="ECO:0000256" key="1">
    <source>
        <dbReference type="SAM" id="MobiDB-lite"/>
    </source>
</evidence>
<protein>
    <recommendedName>
        <fullName evidence="2">SidE PDE domain-containing protein</fullName>
    </recommendedName>
</protein>
<organism evidence="3 4">
    <name type="scientific">Legionella sainthelensi</name>
    <dbReference type="NCBI Taxonomy" id="28087"/>
    <lineage>
        <taxon>Bacteria</taxon>
        <taxon>Pseudomonadati</taxon>
        <taxon>Pseudomonadota</taxon>
        <taxon>Gammaproteobacteria</taxon>
        <taxon>Legionellales</taxon>
        <taxon>Legionellaceae</taxon>
        <taxon>Legionella</taxon>
    </lineage>
</organism>
<feature type="region of interest" description="Disordered" evidence="1">
    <location>
        <begin position="312"/>
        <end position="333"/>
    </location>
</feature>